<dbReference type="EMBL" id="CAXAJV020001293">
    <property type="protein sequence ID" value="CAL7945421.1"/>
    <property type="molecule type" value="Genomic_DNA"/>
</dbReference>
<keyword evidence="4" id="KW-1185">Reference proteome</keyword>
<evidence type="ECO:0008006" key="5">
    <source>
        <dbReference type="Google" id="ProtNLM"/>
    </source>
</evidence>
<name>A0ABP1P046_XYLVO</name>
<evidence type="ECO:0000313" key="4">
    <source>
        <dbReference type="Proteomes" id="UP001642520"/>
    </source>
</evidence>
<protein>
    <recommendedName>
        <fullName evidence="5">Serum response factor-binding protein 1</fullName>
    </recommendedName>
</protein>
<comment type="caution">
    <text evidence="3">The sequence shown here is derived from an EMBL/GenBank/DDBJ whole genome shotgun (WGS) entry which is preliminary data.</text>
</comment>
<evidence type="ECO:0000256" key="1">
    <source>
        <dbReference type="SAM" id="Coils"/>
    </source>
</evidence>
<organism evidence="3 4">
    <name type="scientific">Xylocopa violacea</name>
    <name type="common">Violet carpenter bee</name>
    <name type="synonym">Apis violacea</name>
    <dbReference type="NCBI Taxonomy" id="135666"/>
    <lineage>
        <taxon>Eukaryota</taxon>
        <taxon>Metazoa</taxon>
        <taxon>Ecdysozoa</taxon>
        <taxon>Arthropoda</taxon>
        <taxon>Hexapoda</taxon>
        <taxon>Insecta</taxon>
        <taxon>Pterygota</taxon>
        <taxon>Neoptera</taxon>
        <taxon>Endopterygota</taxon>
        <taxon>Hymenoptera</taxon>
        <taxon>Apocrita</taxon>
        <taxon>Aculeata</taxon>
        <taxon>Apoidea</taxon>
        <taxon>Anthophila</taxon>
        <taxon>Apidae</taxon>
        <taxon>Xylocopa</taxon>
        <taxon>Xylocopa</taxon>
    </lineage>
</organism>
<evidence type="ECO:0000256" key="2">
    <source>
        <dbReference type="SAM" id="MobiDB-lite"/>
    </source>
</evidence>
<dbReference type="PANTHER" id="PTHR23325:SF1">
    <property type="entry name" value="SERUM RESPONSE FACTOR-BINDING PROTEIN 1"/>
    <property type="match status" value="1"/>
</dbReference>
<evidence type="ECO:0000313" key="3">
    <source>
        <dbReference type="EMBL" id="CAL7945421.1"/>
    </source>
</evidence>
<dbReference type="InterPro" id="IPR037393">
    <property type="entry name" value="Bud22/SRFB1"/>
</dbReference>
<dbReference type="PANTHER" id="PTHR23325">
    <property type="entry name" value="SERUM RESPONSE FACTOR-BINDING"/>
    <property type="match status" value="1"/>
</dbReference>
<reference evidence="3 4" key="1">
    <citation type="submission" date="2024-08" db="EMBL/GenBank/DDBJ databases">
        <authorList>
            <person name="Will J Nash"/>
            <person name="Angela Man"/>
            <person name="Seanna McTaggart"/>
            <person name="Kendall Baker"/>
            <person name="Tom Barker"/>
            <person name="Leah Catchpole"/>
            <person name="Alex Durrant"/>
            <person name="Karim Gharbi"/>
            <person name="Naomi Irish"/>
            <person name="Gemy Kaithakottil"/>
            <person name="Debby Ku"/>
            <person name="Aaliyah Providence"/>
            <person name="Felix Shaw"/>
            <person name="David Swarbreck"/>
            <person name="Chris Watkins"/>
            <person name="Ann M. McCartney"/>
            <person name="Giulio Formenti"/>
            <person name="Alice Mouton"/>
            <person name="Noel Vella"/>
            <person name="Bjorn M von Reumont"/>
            <person name="Adriana Vella"/>
            <person name="Wilfried Haerty"/>
        </authorList>
    </citation>
    <scope>NUCLEOTIDE SEQUENCE [LARGE SCALE GENOMIC DNA]</scope>
</reference>
<dbReference type="Proteomes" id="UP001642520">
    <property type="component" value="Unassembled WGS sequence"/>
</dbReference>
<feature type="region of interest" description="Disordered" evidence="2">
    <location>
        <begin position="181"/>
        <end position="216"/>
    </location>
</feature>
<keyword evidence="1" id="KW-0175">Coiled coil</keyword>
<feature type="coiled-coil region" evidence="1">
    <location>
        <begin position="25"/>
        <end position="65"/>
    </location>
</feature>
<accession>A0ABP1P046</accession>
<proteinExistence type="predicted"/>
<sequence>MTKIEINNEIVLLRKSVRQARIHVINKLVREAKKLRSSRDNEKQLEKFKNKADKFLREVSALKRIKNDDISKFGINNFKDVQKILQDPHTDDGTRAMAKVICHKSLNQKISEFLKKFRNCNKHVSGTEKKHPAKRKGNSIADFSTKHLKNLQNDTNDITNEAQEEDTQDIDDVSDKRLSLERKGKPVDSPQIHSKQLQSNTNNKIKKKQKESTKNVKNSVIAVSCKKKGNNNEKCTKLFEEMKENNEVREDEGNSIKVSKVLSTNVSDRNGDASKPVVKVISNEATVKRFTEILQETGKQNDRCKETKNQQFSDSVTEQSKVLDDFFIHGDETISCSRSTFVSEQTDANDMHNDSHDTFKAYQIENKKNRFYNEYSKARRDSKKQKVDSKYFSHDQNITKERSSASWKQNKRITQVEERSVNSINTESINLHPSWAAKKKQQDIMKQGFQGKKIKFDET</sequence>
<gene>
    <name evidence="3" type="ORF">XYLVIOL_LOCUS7204</name>
</gene>
<feature type="compositionally biased region" description="Polar residues" evidence="2">
    <location>
        <begin position="191"/>
        <end position="203"/>
    </location>
</feature>